<evidence type="ECO:0000313" key="1">
    <source>
        <dbReference type="EMBL" id="MDM5272231.1"/>
    </source>
</evidence>
<protein>
    <recommendedName>
        <fullName evidence="3">Lipoprotein</fullName>
    </recommendedName>
</protein>
<evidence type="ECO:0008006" key="3">
    <source>
        <dbReference type="Google" id="ProtNLM"/>
    </source>
</evidence>
<accession>A0ABT7QZG1</accession>
<organism evidence="1 2">
    <name type="scientific">Sulfurovum zhangzhouensis</name>
    <dbReference type="NCBI Taxonomy" id="3019067"/>
    <lineage>
        <taxon>Bacteria</taxon>
        <taxon>Pseudomonadati</taxon>
        <taxon>Campylobacterota</taxon>
        <taxon>Epsilonproteobacteria</taxon>
        <taxon>Campylobacterales</taxon>
        <taxon>Sulfurovaceae</taxon>
        <taxon>Sulfurovum</taxon>
    </lineage>
</organism>
<dbReference type="EMBL" id="JAQIBD010000003">
    <property type="protein sequence ID" value="MDM5272231.1"/>
    <property type="molecule type" value="Genomic_DNA"/>
</dbReference>
<name>A0ABT7QZG1_9BACT</name>
<evidence type="ECO:0000313" key="2">
    <source>
        <dbReference type="Proteomes" id="UP001169069"/>
    </source>
</evidence>
<proteinExistence type="predicted"/>
<sequence>MKKIAGFLTAAVAVLSLNGCGGGSDSYDHIYYLQKFDSVNYVGVPDVYYDCGVNVGYTGPNGEFYMRDGDICTFYDLDETLSTEEYNVLYLGANASGTVGLSGVDYICDSDFSWSTTDPDGMFTYDPTYYVSGDICDFSFN</sequence>
<dbReference type="RefSeq" id="WP_289414015.1">
    <property type="nucleotide sequence ID" value="NZ_JAQIBD010000003.1"/>
</dbReference>
<reference evidence="1" key="1">
    <citation type="submission" date="2023-01" db="EMBL/GenBank/DDBJ databases">
        <title>Sulfurovum sp. zt1-1 genome assembly.</title>
        <authorList>
            <person name="Wang J."/>
        </authorList>
    </citation>
    <scope>NUCLEOTIDE SEQUENCE</scope>
    <source>
        <strain evidence="1">Zt1-1</strain>
    </source>
</reference>
<gene>
    <name evidence="1" type="ORF">PGH07_08560</name>
</gene>
<comment type="caution">
    <text evidence="1">The sequence shown here is derived from an EMBL/GenBank/DDBJ whole genome shotgun (WGS) entry which is preliminary data.</text>
</comment>
<dbReference type="Proteomes" id="UP001169069">
    <property type="component" value="Unassembled WGS sequence"/>
</dbReference>
<keyword evidence="2" id="KW-1185">Reference proteome</keyword>